<proteinExistence type="predicted"/>
<name>A0A8S0XT78_9GAMM</name>
<sequence length="47" mass="5302">MSSDQQEHKFRGIAEPLAEIFLLSDVETGAWIDKVISIFKLKAPDQV</sequence>
<evidence type="ECO:0000313" key="1">
    <source>
        <dbReference type="EMBL" id="CAA9891374.1"/>
    </source>
</evidence>
<keyword evidence="2" id="KW-1185">Reference proteome</keyword>
<dbReference type="AlphaFoldDB" id="A0A8S0XT78"/>
<comment type="caution">
    <text evidence="1">The sequence shown here is derived from an EMBL/GenBank/DDBJ whole genome shotgun (WGS) entry which is preliminary data.</text>
</comment>
<dbReference type="RefSeq" id="WP_174626246.1">
    <property type="nucleotide sequence ID" value="NZ_CADCXN010000069.1"/>
</dbReference>
<dbReference type="Proteomes" id="UP000494216">
    <property type="component" value="Unassembled WGS sequence"/>
</dbReference>
<gene>
    <name evidence="1" type="ORF">METHB2_40074</name>
</gene>
<evidence type="ECO:0000313" key="2">
    <source>
        <dbReference type="Proteomes" id="UP000494216"/>
    </source>
</evidence>
<reference evidence="1 2" key="1">
    <citation type="submission" date="2020-02" db="EMBL/GenBank/DDBJ databases">
        <authorList>
            <person name="Hogendoorn C."/>
        </authorList>
    </citation>
    <scope>NUCLEOTIDE SEQUENCE [LARGE SCALE GENOMIC DNA]</scope>
    <source>
        <strain evidence="1">METHB21</strain>
    </source>
</reference>
<accession>A0A8S0XT78</accession>
<protein>
    <submittedName>
        <fullName evidence="1">Uncharacterized protein</fullName>
    </submittedName>
</protein>
<organism evidence="1 2">
    <name type="scientific">Candidatus Methylobacter favarea</name>
    <dbReference type="NCBI Taxonomy" id="2707345"/>
    <lineage>
        <taxon>Bacteria</taxon>
        <taxon>Pseudomonadati</taxon>
        <taxon>Pseudomonadota</taxon>
        <taxon>Gammaproteobacteria</taxon>
        <taxon>Methylococcales</taxon>
        <taxon>Methylococcaceae</taxon>
        <taxon>Methylobacter</taxon>
    </lineage>
</organism>
<dbReference type="EMBL" id="CADCXN010000069">
    <property type="protein sequence ID" value="CAA9891374.1"/>
    <property type="molecule type" value="Genomic_DNA"/>
</dbReference>